<dbReference type="GO" id="GO:0016491">
    <property type="term" value="F:oxidoreductase activity"/>
    <property type="evidence" value="ECO:0007669"/>
    <property type="project" value="InterPro"/>
</dbReference>
<dbReference type="PRINTS" id="PR00420">
    <property type="entry name" value="RNGMNOXGNASE"/>
</dbReference>
<gene>
    <name evidence="2" type="ORF">GWK48_08160</name>
</gene>
<dbReference type="PANTHER" id="PTHR43755:SF1">
    <property type="entry name" value="FAD-DEPENDENT PYRIDINE NUCLEOTIDE-DISULPHIDE OXIDOREDUCTASE"/>
    <property type="match status" value="1"/>
</dbReference>
<accession>A0A6N0NYX2</accession>
<dbReference type="SUPFAM" id="SSF51905">
    <property type="entry name" value="FAD/NAD(P)-binding domain"/>
    <property type="match status" value="1"/>
</dbReference>
<dbReference type="PANTHER" id="PTHR43755">
    <property type="match status" value="1"/>
</dbReference>
<evidence type="ECO:0000313" key="3">
    <source>
        <dbReference type="Proteomes" id="UP000509301"/>
    </source>
</evidence>
<dbReference type="KEGG" id="mten:GWK48_08160"/>
<dbReference type="OrthoDB" id="38899at2157"/>
<dbReference type="Pfam" id="PF07992">
    <property type="entry name" value="Pyr_redox_2"/>
    <property type="match status" value="1"/>
</dbReference>
<evidence type="ECO:0000259" key="1">
    <source>
        <dbReference type="Pfam" id="PF07992"/>
    </source>
</evidence>
<reference evidence="2 3" key="1">
    <citation type="submission" date="2020-02" db="EMBL/GenBank/DDBJ databases">
        <title>Comparative genome analysis reveals the metabolism and evolution of the thermophilic archaeal genus Metallosphaera.</title>
        <authorList>
            <person name="Jiang C."/>
        </authorList>
    </citation>
    <scope>NUCLEOTIDE SEQUENCE [LARGE SCALE GENOMIC DNA]</scope>
    <source>
        <strain evidence="2 3">Ric-A</strain>
    </source>
</reference>
<proteinExistence type="predicted"/>
<evidence type="ECO:0000313" key="2">
    <source>
        <dbReference type="EMBL" id="QKR00351.1"/>
    </source>
</evidence>
<dbReference type="Proteomes" id="UP000509301">
    <property type="component" value="Chromosome"/>
</dbReference>
<dbReference type="InterPro" id="IPR023753">
    <property type="entry name" value="FAD/NAD-binding_dom"/>
</dbReference>
<dbReference type="Gene3D" id="3.50.50.60">
    <property type="entry name" value="FAD/NAD(P)-binding domain"/>
    <property type="match status" value="2"/>
</dbReference>
<dbReference type="RefSeq" id="WP_174631258.1">
    <property type="nucleotide sequence ID" value="NZ_CP049074.1"/>
</dbReference>
<feature type="domain" description="FAD/NAD(P)-binding" evidence="1">
    <location>
        <begin position="4"/>
        <end position="270"/>
    </location>
</feature>
<dbReference type="AlphaFoldDB" id="A0A6N0NYX2"/>
<dbReference type="InterPro" id="IPR052541">
    <property type="entry name" value="SQRD"/>
</dbReference>
<sequence>MVQKVVIVGGGNGGAVVANRLRSRELDVTVVDPSPYHLYQPGIVDYVFGVESEESIVKRVDQVISASLIQGKVTKVEVDNHTVFVGDRKLEYDYLVLAPGVRSKNPPDVPSWHTLEEGKKLKEQLSSFNGKRIVVGYWGVIKCPAAPFEFSFLLKERFKDAQVTLLNPVTNPPEIQRPMAERLGKRAKELGIEIKRGFKIRSVNTKEKEVESEDGEKVKYDLALLDAPVKVSEEFSGLVDQSGFIPVDKTTLRYRNYDNVFVVGDANNIIVPPKTGSKAHYEAKTVANNILAKVEGGEEKKYDGSAMCAVYSGFTKGLFITMNFERSRAYNESVAFNRMKRMFTHIYWTSLKGYIP</sequence>
<dbReference type="InterPro" id="IPR036188">
    <property type="entry name" value="FAD/NAD-bd_sf"/>
</dbReference>
<organism evidence="2 3">
    <name type="scientific">Metallosphaera tengchongensis</name>
    <dbReference type="NCBI Taxonomy" id="1532350"/>
    <lineage>
        <taxon>Archaea</taxon>
        <taxon>Thermoproteota</taxon>
        <taxon>Thermoprotei</taxon>
        <taxon>Sulfolobales</taxon>
        <taxon>Sulfolobaceae</taxon>
        <taxon>Metallosphaera</taxon>
    </lineage>
</organism>
<protein>
    <submittedName>
        <fullName evidence="2">NAD(P)/FAD-dependent oxidoreductase</fullName>
    </submittedName>
</protein>
<dbReference type="GeneID" id="55641913"/>
<keyword evidence="3" id="KW-1185">Reference proteome</keyword>
<dbReference type="EMBL" id="CP049074">
    <property type="protein sequence ID" value="QKR00351.1"/>
    <property type="molecule type" value="Genomic_DNA"/>
</dbReference>
<name>A0A6N0NYX2_9CREN</name>